<proteinExistence type="predicted"/>
<dbReference type="AlphaFoldDB" id="A0A177WLS8"/>
<reference evidence="1 2" key="1">
    <citation type="submission" date="2006-10" db="EMBL/GenBank/DDBJ databases">
        <title>The Genome Sequence of Batrachochytrium dendrobatidis JEL423.</title>
        <authorList>
            <consortium name="The Broad Institute Genome Sequencing Platform"/>
            <person name="Birren B."/>
            <person name="Lander E."/>
            <person name="Galagan J."/>
            <person name="Cuomo C."/>
            <person name="Devon K."/>
            <person name="Jaffe D."/>
            <person name="Butler J."/>
            <person name="Alvarez P."/>
            <person name="Gnerre S."/>
            <person name="Grabherr M."/>
            <person name="Kleber M."/>
            <person name="Mauceli E."/>
            <person name="Brockman W."/>
            <person name="Young S."/>
            <person name="LaButti K."/>
            <person name="Sykes S."/>
            <person name="DeCaprio D."/>
            <person name="Crawford M."/>
            <person name="Koehrsen M."/>
            <person name="Engels R."/>
            <person name="Montgomery P."/>
            <person name="Pearson M."/>
            <person name="Howarth C."/>
            <person name="Larson L."/>
            <person name="White J."/>
            <person name="O'Leary S."/>
            <person name="Kodira C."/>
            <person name="Zeng Q."/>
            <person name="Yandava C."/>
            <person name="Alvarado L."/>
            <person name="Longcore J."/>
            <person name="James T."/>
        </authorList>
    </citation>
    <scope>NUCLEOTIDE SEQUENCE [LARGE SCALE GENOMIC DNA]</scope>
    <source>
        <strain evidence="1 2">JEL423</strain>
    </source>
</reference>
<evidence type="ECO:0000313" key="1">
    <source>
        <dbReference type="EMBL" id="OAJ40410.1"/>
    </source>
</evidence>
<dbReference type="VEuPathDB" id="FungiDB:BDEG_24149"/>
<accession>A0A177WLS8</accession>
<dbReference type="Proteomes" id="UP000077115">
    <property type="component" value="Unassembled WGS sequence"/>
</dbReference>
<reference evidence="1 2" key="2">
    <citation type="submission" date="2016-05" db="EMBL/GenBank/DDBJ databases">
        <title>Lineage-specific infection strategies underlie the spectrum of fungal disease in amphibians.</title>
        <authorList>
            <person name="Cuomo C.A."/>
            <person name="Farrer R.A."/>
            <person name="James T."/>
            <person name="Longcore J."/>
            <person name="Birren B."/>
        </authorList>
    </citation>
    <scope>NUCLEOTIDE SEQUENCE [LARGE SCALE GENOMIC DNA]</scope>
    <source>
        <strain evidence="1 2">JEL423</strain>
    </source>
</reference>
<organism evidence="1 2">
    <name type="scientific">Batrachochytrium dendrobatidis (strain JEL423)</name>
    <dbReference type="NCBI Taxonomy" id="403673"/>
    <lineage>
        <taxon>Eukaryota</taxon>
        <taxon>Fungi</taxon>
        <taxon>Fungi incertae sedis</taxon>
        <taxon>Chytridiomycota</taxon>
        <taxon>Chytridiomycota incertae sedis</taxon>
        <taxon>Chytridiomycetes</taxon>
        <taxon>Rhizophydiales</taxon>
        <taxon>Rhizophydiales incertae sedis</taxon>
        <taxon>Batrachochytrium</taxon>
    </lineage>
</organism>
<evidence type="ECO:0000313" key="2">
    <source>
        <dbReference type="Proteomes" id="UP000077115"/>
    </source>
</evidence>
<protein>
    <submittedName>
        <fullName evidence="1">Uncharacterized protein</fullName>
    </submittedName>
</protein>
<dbReference type="OrthoDB" id="10685422at2759"/>
<gene>
    <name evidence="1" type="ORF">BDEG_24149</name>
</gene>
<dbReference type="EMBL" id="DS022304">
    <property type="protein sequence ID" value="OAJ40410.1"/>
    <property type="molecule type" value="Genomic_DNA"/>
</dbReference>
<sequence length="539" mass="57557">MPSTLSSNTAVNCPRSLKNKTSGLLQVSADVVSEPTTPILRDLYITSTPTVTPVSTTVSAPIFTSLSTFHQPWQSLDFHSTMLVESRDRTKSLNFSLTSGAAPSLDTMSDADLGTLSDPCEYSHDTIPTGSGPTKTVDSNYTHSVDTLKKTSSSFFQTVDTLVYDYLPNGSTTNHPFRDTHLHSTKSFWPKERVAALSPQLTDLSSDATICSRCCGQSSCKCSALSPIKSVTSTTTSHDVDHGCDSFYTSPIVQVKSLITSISPSAAPLVASANLPMVVVMDAEKTGTARVWRTHSLPSQHCSTISNSTCMVKPTTVALQPYLSFPPICELPKATSMSYLDSATSTFKPSNDCRRRFPKSKLTRSSVFRGSSTAGHLVAIPSSPSLVSAVACPSTMTKLTILSNLCSQVLASHPLSPTTNPCSSLTLVAQYGAPPNPYLALSKANPTFTRSSPNASGVKRANPFDQFFVPKRSCKVNSLRPSFSEPCIIQSNTASFPVSSSSFLASSITPDSSRASIAYNTCHAGTSQVLENKSCQDLN</sequence>
<name>A0A177WLS8_BATDL</name>